<accession>A0A840CZ70</accession>
<reference evidence="2 3" key="1">
    <citation type="submission" date="2020-08" db="EMBL/GenBank/DDBJ databases">
        <title>Genomic Encyclopedia of Type Strains, Phase IV (KMG-IV): sequencing the most valuable type-strain genomes for metagenomic binning, comparative biology and taxonomic classification.</title>
        <authorList>
            <person name="Goeker M."/>
        </authorList>
    </citation>
    <scope>NUCLEOTIDE SEQUENCE [LARGE SCALE GENOMIC DNA]</scope>
    <source>
        <strain evidence="2 3">DSM 104969</strain>
    </source>
</reference>
<dbReference type="RefSeq" id="WP_183308112.1">
    <property type="nucleotide sequence ID" value="NZ_JACIEP010000012.1"/>
</dbReference>
<evidence type="ECO:0000256" key="1">
    <source>
        <dbReference type="SAM" id="SignalP"/>
    </source>
</evidence>
<comment type="caution">
    <text evidence="2">The sequence shown here is derived from an EMBL/GenBank/DDBJ whole genome shotgun (WGS) entry which is preliminary data.</text>
</comment>
<dbReference type="InterPro" id="IPR011990">
    <property type="entry name" value="TPR-like_helical_dom_sf"/>
</dbReference>
<organism evidence="2 3">
    <name type="scientific">Dysgonomonas hofstadii</name>
    <dbReference type="NCBI Taxonomy" id="637886"/>
    <lineage>
        <taxon>Bacteria</taxon>
        <taxon>Pseudomonadati</taxon>
        <taxon>Bacteroidota</taxon>
        <taxon>Bacteroidia</taxon>
        <taxon>Bacteroidales</taxon>
        <taxon>Dysgonomonadaceae</taxon>
        <taxon>Dysgonomonas</taxon>
    </lineage>
</organism>
<protein>
    <recommendedName>
        <fullName evidence="4">Starch-binding associating with outer membrane</fullName>
    </recommendedName>
</protein>
<dbReference type="AlphaFoldDB" id="A0A840CZ70"/>
<keyword evidence="1" id="KW-0732">Signal</keyword>
<dbReference type="PROSITE" id="PS51257">
    <property type="entry name" value="PROKAR_LIPOPROTEIN"/>
    <property type="match status" value="1"/>
</dbReference>
<evidence type="ECO:0008006" key="4">
    <source>
        <dbReference type="Google" id="ProtNLM"/>
    </source>
</evidence>
<sequence>MKYIYHIIIASLLTGLLSFTACNDFDEMNTNPTKSPVLDANSQLSYAQLSTWGDWQITETYHFYLLSFTQLMQGEWNVTNWGGQYRRDDATMGQLWSRMYGVGIKNLVDVIDKTKDDEDQKNLNAVARIMKVYYFLILTDIYGDIPYFDAGKGLLEEISSPVYNKQEAIYDDFLSELKLVEQALDVNADAVSGDIVYSGDINKWKRFANSMRLRIAMRLVKVNPARSLTEVKEVFDTSSGLLTKSDDALIEYMDIYDWDITEIRRNAMAQRWRGRDSYPEPFICSVFWDKMMENNDPRILRIARTYDETVSGEPFSRIDLTDEIVTAQGMSKFQPPMPGYFWYDKWPSGYWSSLTQKWQDKSCRPQLNKAFLKGDIPGILMTYAEIQFLISEAKVRWGSEITDAVSAEENYKNGVSAAMKLLSEFKIEAITDAEIDQYFIDKPFPADTEGRIKAINEEMWILHLHNAPEAYANWRRTDYPKLKPSNDYGAITIESQSIPRRLNYPLSERSYNRKAYEAAIEAMGGRDNWNARVWWDKE</sequence>
<name>A0A840CZ70_9BACT</name>
<dbReference type="EMBL" id="JACIEP010000012">
    <property type="protein sequence ID" value="MBB4037253.1"/>
    <property type="molecule type" value="Genomic_DNA"/>
</dbReference>
<feature type="chain" id="PRO_5033041814" description="Starch-binding associating with outer membrane" evidence="1">
    <location>
        <begin position="24"/>
        <end position="538"/>
    </location>
</feature>
<evidence type="ECO:0000313" key="2">
    <source>
        <dbReference type="EMBL" id="MBB4037253.1"/>
    </source>
</evidence>
<keyword evidence="3" id="KW-1185">Reference proteome</keyword>
<dbReference type="Gene3D" id="1.25.40.390">
    <property type="match status" value="1"/>
</dbReference>
<proteinExistence type="predicted"/>
<gene>
    <name evidence="2" type="ORF">GGR21_003170</name>
</gene>
<evidence type="ECO:0000313" key="3">
    <source>
        <dbReference type="Proteomes" id="UP000555103"/>
    </source>
</evidence>
<dbReference type="Proteomes" id="UP000555103">
    <property type="component" value="Unassembled WGS sequence"/>
</dbReference>
<dbReference type="Pfam" id="PF12771">
    <property type="entry name" value="SusD-like_2"/>
    <property type="match status" value="1"/>
</dbReference>
<feature type="signal peptide" evidence="1">
    <location>
        <begin position="1"/>
        <end position="23"/>
    </location>
</feature>
<dbReference type="InterPro" id="IPR041662">
    <property type="entry name" value="SusD-like_2"/>
</dbReference>
<dbReference type="SUPFAM" id="SSF48452">
    <property type="entry name" value="TPR-like"/>
    <property type="match status" value="1"/>
</dbReference>